<proteinExistence type="predicted"/>
<reference evidence="2" key="1">
    <citation type="journal article" date="2014" name="Genome Announc.">
        <title>Full-genome sequence of the plant growth-promoting bacterium Pseudomonas protegens CHA0.</title>
        <authorList>
            <person name="Jousset A."/>
            <person name="Schuldes J."/>
            <person name="Keel C."/>
            <person name="Maurhofer M."/>
            <person name="Daniel R."/>
            <person name="Scheu S."/>
            <person name="Thuermer A."/>
        </authorList>
    </citation>
    <scope>NUCLEOTIDE SEQUENCE [LARGE SCALE GENOMIC DNA]</scope>
    <source>
        <strain evidence="2">DSM 19095 / LMG 27888 / CFBP 6595 / CHA0</strain>
    </source>
</reference>
<dbReference type="RefSeq" id="WP_015634073.1">
    <property type="nucleotide sequence ID" value="NC_021237.1"/>
</dbReference>
<gene>
    <name evidence="1" type="ORF">PFLCHA0_c07960</name>
</gene>
<dbReference type="AlphaFoldDB" id="A0A2C9EG20"/>
<organism evidence="1 2">
    <name type="scientific">Pseudomonas protegens (strain DSM 19095 / LMG 27888 / CFBP 6595 / CHA0)</name>
    <dbReference type="NCBI Taxonomy" id="1124983"/>
    <lineage>
        <taxon>Bacteria</taxon>
        <taxon>Pseudomonadati</taxon>
        <taxon>Pseudomonadota</taxon>
        <taxon>Gammaproteobacteria</taxon>
        <taxon>Pseudomonadales</taxon>
        <taxon>Pseudomonadaceae</taxon>
        <taxon>Pseudomonas</taxon>
    </lineage>
</organism>
<dbReference type="KEGG" id="pprc:PFLCHA0_c07960"/>
<dbReference type="HOGENOM" id="CLU_2846506_0_0_6"/>
<evidence type="ECO:0000313" key="1">
    <source>
        <dbReference type="EMBL" id="AGL82590.1"/>
    </source>
</evidence>
<dbReference type="GeneID" id="57473779"/>
<name>A0A2C9EG20_PSEPH</name>
<evidence type="ECO:0000313" key="2">
    <source>
        <dbReference type="Proteomes" id="UP000013940"/>
    </source>
</evidence>
<sequence>MSITVISSTLSRAVAQKAGLRQQLAAQNILGVENINDNAIGNTVAKELIAKSSKEGLRRDYLDAR</sequence>
<accession>A0A2C9EG20</accession>
<dbReference type="Proteomes" id="UP000013940">
    <property type="component" value="Chromosome"/>
</dbReference>
<protein>
    <submittedName>
        <fullName evidence="1">Uncharacterized protein</fullName>
    </submittedName>
</protein>
<dbReference type="EMBL" id="CP003190">
    <property type="protein sequence ID" value="AGL82590.1"/>
    <property type="molecule type" value="Genomic_DNA"/>
</dbReference>